<dbReference type="EC" id="1.1.3.20" evidence="5 12"/>
<keyword evidence="9" id="KW-1133">Transmembrane helix</keyword>
<evidence type="ECO:0000256" key="1">
    <source>
        <dbReference type="ARBA" id="ARBA00000920"/>
    </source>
</evidence>
<evidence type="ECO:0000256" key="3">
    <source>
        <dbReference type="ARBA" id="ARBA00004370"/>
    </source>
</evidence>
<evidence type="ECO:0000256" key="8">
    <source>
        <dbReference type="ARBA" id="ARBA00022827"/>
    </source>
</evidence>
<gene>
    <name evidence="16" type="ORF">C1645_718038</name>
</gene>
<sequence>MSLTLPIINPVINETNLFNENQIKVLKALFSTFIAELDDNEIQELISLNNEKNISSIISFGKFDLSSRPEFLEYFLKRLNSLSEDKVTQIKIILNLLSSRPSSYLLTGYFKPFYNLTRQQREKVIQTWSISSNLFRNLYRSFSLLITTSFWIYTPKEIANTIGYPVIDPEINSKKFTSKINSFPTYEFIEIPKEGCELKFDIIVIGSGAGGGVVAAELAKAGNSVLVLEKGKYYHQNDLTTKATDGFDNLFEMKGTLASEGNNIITLAGSNFGGGTVVNWSASLRPQDFLKKEWAEQGLDYFLSDEFNDAIDYVEKRIGVSSSQIVHNEQNKILIEGCKNLGIHYANVPQNTGKYTHSCGWCCFGCKYGEKQSTLMTFLQDARDAGAKFIQDCYVEKILIKNDKAIGVKAIVSSDRILTVLAKKVVVSAGTINSPALLLRSNIKNINIGKNLHLHPVIEAYGVFPDREVKGYNGSILTSICSEKENIDGEGYGVKIETPALHPSFVAGGFPWKGSLHHKKLFLELNHLSTLIIIARDKDSGNVFIDDKGNPKIKYTLSKRDGFNLLQGVILALKILVAAGAKRVSTGQVGIEDFIIKEVGNVEEKSFLEYLKKVEKIGLPENGVCIGTAHQMSSCRMGINSSNSVVNPHGKVWQVDNLYIADASVFPTAVGVNPMITVMSTAYSIAQFIKKDDSQILAKL</sequence>
<dbReference type="SUPFAM" id="SSF51905">
    <property type="entry name" value="FAD/NAD(P)-binding domain"/>
    <property type="match status" value="1"/>
</dbReference>
<comment type="function">
    <text evidence="2">Long-chain fatty alcohol oxidase involved in the omega-oxidation pathway of lipid degradation.</text>
</comment>
<proteinExistence type="inferred from homology"/>
<dbReference type="OrthoDB" id="269227at2759"/>
<feature type="domain" description="Glucose-methanol-choline oxidoreductase N-terminal" evidence="14">
    <location>
        <begin position="247"/>
        <end position="457"/>
    </location>
</feature>
<dbReference type="Pfam" id="PF00732">
    <property type="entry name" value="GMC_oxred_N"/>
    <property type="match status" value="1"/>
</dbReference>
<evidence type="ECO:0000256" key="11">
    <source>
        <dbReference type="ARBA" id="ARBA00023136"/>
    </source>
</evidence>
<dbReference type="InterPro" id="IPR007867">
    <property type="entry name" value="GMC_OxRtase_C"/>
</dbReference>
<accession>A0A397TNK9</accession>
<keyword evidence="8" id="KW-0274">FAD</keyword>
<dbReference type="Gene3D" id="3.50.50.60">
    <property type="entry name" value="FAD/NAD(P)-binding domain"/>
    <property type="match status" value="2"/>
</dbReference>
<evidence type="ECO:0000256" key="13">
    <source>
        <dbReference type="PIRSR" id="PIRSR028937-1"/>
    </source>
</evidence>
<organism evidence="16 17">
    <name type="scientific">Glomus cerebriforme</name>
    <dbReference type="NCBI Taxonomy" id="658196"/>
    <lineage>
        <taxon>Eukaryota</taxon>
        <taxon>Fungi</taxon>
        <taxon>Fungi incertae sedis</taxon>
        <taxon>Mucoromycota</taxon>
        <taxon>Glomeromycotina</taxon>
        <taxon>Glomeromycetes</taxon>
        <taxon>Glomerales</taxon>
        <taxon>Glomeraceae</taxon>
        <taxon>Glomus</taxon>
    </lineage>
</organism>
<comment type="similarity">
    <text evidence="4 12">Belongs to the GMC oxidoreductase family.</text>
</comment>
<keyword evidence="17" id="KW-1185">Reference proteome</keyword>
<comment type="catalytic activity">
    <reaction evidence="1 12">
        <text>a long-chain primary fatty alcohol + O2 = a long-chain fatty aldehyde + H2O2</text>
        <dbReference type="Rhea" id="RHEA:22756"/>
        <dbReference type="ChEBI" id="CHEBI:15379"/>
        <dbReference type="ChEBI" id="CHEBI:16240"/>
        <dbReference type="ChEBI" id="CHEBI:17176"/>
        <dbReference type="ChEBI" id="CHEBI:77396"/>
        <dbReference type="EC" id="1.1.3.20"/>
    </reaction>
</comment>
<keyword evidence="10 12" id="KW-0560">Oxidoreductase</keyword>
<evidence type="ECO:0000256" key="12">
    <source>
        <dbReference type="PIRNR" id="PIRNR028937"/>
    </source>
</evidence>
<dbReference type="PANTHER" id="PTHR46056:SF12">
    <property type="entry name" value="LONG-CHAIN-ALCOHOL OXIDASE"/>
    <property type="match status" value="1"/>
</dbReference>
<dbReference type="GO" id="GO:0046577">
    <property type="term" value="F:long-chain-alcohol oxidase activity"/>
    <property type="evidence" value="ECO:0007669"/>
    <property type="project" value="UniProtKB-EC"/>
</dbReference>
<evidence type="ECO:0000256" key="7">
    <source>
        <dbReference type="ARBA" id="ARBA00022692"/>
    </source>
</evidence>
<dbReference type="InterPro" id="IPR000172">
    <property type="entry name" value="GMC_OxRdtase_N"/>
</dbReference>
<evidence type="ECO:0000256" key="10">
    <source>
        <dbReference type="ARBA" id="ARBA00023002"/>
    </source>
</evidence>
<dbReference type="InterPro" id="IPR036188">
    <property type="entry name" value="FAD/NAD-bd_sf"/>
</dbReference>
<evidence type="ECO:0000256" key="2">
    <source>
        <dbReference type="ARBA" id="ARBA00003842"/>
    </source>
</evidence>
<comment type="caution">
    <text evidence="16">The sequence shown here is derived from an EMBL/GenBank/DDBJ whole genome shotgun (WGS) entry which is preliminary data.</text>
</comment>
<keyword evidence="11" id="KW-0472">Membrane</keyword>
<feature type="active site" description="Proton acceptor" evidence="13">
    <location>
        <position position="630"/>
    </location>
</feature>
<dbReference type="EMBL" id="QKYT01000001">
    <property type="protein sequence ID" value="RIA99780.1"/>
    <property type="molecule type" value="Genomic_DNA"/>
</dbReference>
<evidence type="ECO:0000256" key="5">
    <source>
        <dbReference type="ARBA" id="ARBA00013125"/>
    </source>
</evidence>
<dbReference type="Pfam" id="PF05199">
    <property type="entry name" value="GMC_oxred_C"/>
    <property type="match status" value="1"/>
</dbReference>
<evidence type="ECO:0000313" key="16">
    <source>
        <dbReference type="EMBL" id="RIA99780.1"/>
    </source>
</evidence>
<dbReference type="GO" id="GO:0016020">
    <property type="term" value="C:membrane"/>
    <property type="evidence" value="ECO:0007669"/>
    <property type="project" value="UniProtKB-SubCell"/>
</dbReference>
<dbReference type="AlphaFoldDB" id="A0A397TNK9"/>
<name>A0A397TNK9_9GLOM</name>
<dbReference type="InterPro" id="IPR012400">
    <property type="entry name" value="Long_Oxdase"/>
</dbReference>
<dbReference type="Proteomes" id="UP000265703">
    <property type="component" value="Unassembled WGS sequence"/>
</dbReference>
<comment type="subcellular location">
    <subcellularLocation>
        <location evidence="3">Membrane</location>
    </subcellularLocation>
</comment>
<evidence type="ECO:0000256" key="4">
    <source>
        <dbReference type="ARBA" id="ARBA00010790"/>
    </source>
</evidence>
<dbReference type="GO" id="GO:0050660">
    <property type="term" value="F:flavin adenine dinucleotide binding"/>
    <property type="evidence" value="ECO:0007669"/>
    <property type="project" value="InterPro"/>
</dbReference>
<dbReference type="PIRSF" id="PIRSF028937">
    <property type="entry name" value="Lg_Ch_AO"/>
    <property type="match status" value="1"/>
</dbReference>
<feature type="domain" description="Glucose-methanol-choline oxidoreductase C-terminal" evidence="15">
    <location>
        <begin position="547"/>
        <end position="682"/>
    </location>
</feature>
<evidence type="ECO:0000259" key="15">
    <source>
        <dbReference type="Pfam" id="PF05199"/>
    </source>
</evidence>
<keyword evidence="6" id="KW-0285">Flavoprotein</keyword>
<keyword evidence="7" id="KW-0812">Transmembrane</keyword>
<reference evidence="16 17" key="1">
    <citation type="submission" date="2018-06" db="EMBL/GenBank/DDBJ databases">
        <title>Comparative genomics reveals the genomic features of Rhizophagus irregularis, R. cerebriforme, R. diaphanum and Gigaspora rosea, and their symbiotic lifestyle signature.</title>
        <authorList>
            <person name="Morin E."/>
            <person name="San Clemente H."/>
            <person name="Chen E.C.H."/>
            <person name="De La Providencia I."/>
            <person name="Hainaut M."/>
            <person name="Kuo A."/>
            <person name="Kohler A."/>
            <person name="Murat C."/>
            <person name="Tang N."/>
            <person name="Roy S."/>
            <person name="Loubradou J."/>
            <person name="Henrissat B."/>
            <person name="Grigoriev I.V."/>
            <person name="Corradi N."/>
            <person name="Roux C."/>
            <person name="Martin F.M."/>
        </authorList>
    </citation>
    <scope>NUCLEOTIDE SEQUENCE [LARGE SCALE GENOMIC DNA]</scope>
    <source>
        <strain evidence="16 17">DAOM 227022</strain>
    </source>
</reference>
<evidence type="ECO:0000256" key="9">
    <source>
        <dbReference type="ARBA" id="ARBA00022989"/>
    </source>
</evidence>
<dbReference type="STRING" id="658196.A0A397TNK9"/>
<evidence type="ECO:0000313" key="17">
    <source>
        <dbReference type="Proteomes" id="UP000265703"/>
    </source>
</evidence>
<evidence type="ECO:0000256" key="6">
    <source>
        <dbReference type="ARBA" id="ARBA00022630"/>
    </source>
</evidence>
<protein>
    <recommendedName>
        <fullName evidence="5 12">Long-chain-alcohol oxidase</fullName>
        <ecNumber evidence="5 12">1.1.3.20</ecNumber>
    </recommendedName>
</protein>
<evidence type="ECO:0000259" key="14">
    <source>
        <dbReference type="Pfam" id="PF00732"/>
    </source>
</evidence>
<dbReference type="PANTHER" id="PTHR46056">
    <property type="entry name" value="LONG-CHAIN-ALCOHOL OXIDASE"/>
    <property type="match status" value="1"/>
</dbReference>